<reference evidence="3" key="1">
    <citation type="journal article" date="2023" name="G3 (Bethesda)">
        <title>Whole genome assembly and annotation of the endangered Caribbean coral Acropora cervicornis.</title>
        <authorList>
            <person name="Selwyn J.D."/>
            <person name="Vollmer S.V."/>
        </authorList>
    </citation>
    <scope>NUCLEOTIDE SEQUENCE</scope>
    <source>
        <strain evidence="3">K2</strain>
    </source>
</reference>
<feature type="region of interest" description="Disordered" evidence="1">
    <location>
        <begin position="247"/>
        <end position="426"/>
    </location>
</feature>
<dbReference type="InterPro" id="IPR052805">
    <property type="entry name" value="GEF_Ubiquitin-Prot_Reg"/>
</dbReference>
<name>A0AAD9Q327_ACRCE</name>
<evidence type="ECO:0000313" key="4">
    <source>
        <dbReference type="Proteomes" id="UP001249851"/>
    </source>
</evidence>
<keyword evidence="4" id="KW-1185">Reference proteome</keyword>
<reference evidence="3" key="2">
    <citation type="journal article" date="2023" name="Science">
        <title>Genomic signatures of disease resistance in endangered staghorn corals.</title>
        <authorList>
            <person name="Vollmer S.V."/>
            <person name="Selwyn J.D."/>
            <person name="Despard B.A."/>
            <person name="Roesel C.L."/>
        </authorList>
    </citation>
    <scope>NUCLEOTIDE SEQUENCE</scope>
    <source>
        <strain evidence="3">K2</strain>
    </source>
</reference>
<feature type="compositionally biased region" description="Polar residues" evidence="1">
    <location>
        <begin position="346"/>
        <end position="365"/>
    </location>
</feature>
<sequence length="426" mass="49219">MSVRAFDFTSSAYAKTKSFKAKENVASASKIKEKRNSENHLPGVKSSWTPLKQDLNEKLFDERKELVSNWVRDVILELVKSKELFRSLVGEKSDCIKQFFVRSEITSYSWNEMSMEQNDRTPLFDFDRWSDAQRRTILEILLSKCKNSQLQYTFSLIDSKIPITHVDFTRKLPRVISLYIFSFLDPRSLCRCAQVCWFWKYLSELDQIWMPKCFKFGWILPFVPTPFEHGVWKRHYLESVMGLQYIRPKSPPRSPNGPVEKGMSRSQSQGSLFKKTNKKPTAHEIPPWRGPDPHPTDIKRKLSSEAPGGGCRRCHMSSHSENNDKHEHSHKKGTTAKSTKPRIRPSNINLAPESEQSSSKFNTRTGRPDWAVQSSISPVRVTRPPPPEIKPSAQSMGNSRGTRNPPVEDLFKSQPWRRPVEYDDSD</sequence>
<protein>
    <submittedName>
        <fullName evidence="3">F-box only protein 16</fullName>
    </submittedName>
</protein>
<dbReference type="SMART" id="SM00256">
    <property type="entry name" value="FBOX"/>
    <property type="match status" value="1"/>
</dbReference>
<evidence type="ECO:0000259" key="2">
    <source>
        <dbReference type="PROSITE" id="PS50181"/>
    </source>
</evidence>
<feature type="compositionally biased region" description="Basic residues" evidence="1">
    <location>
        <begin position="328"/>
        <end position="343"/>
    </location>
</feature>
<feature type="compositionally biased region" description="Polar residues" evidence="1">
    <location>
        <begin position="392"/>
        <end position="402"/>
    </location>
</feature>
<gene>
    <name evidence="3" type="ORF">P5673_025224</name>
</gene>
<dbReference type="CDD" id="cd22172">
    <property type="entry name" value="F-box_FBXO16"/>
    <property type="match status" value="1"/>
</dbReference>
<dbReference type="PROSITE" id="PS50181">
    <property type="entry name" value="FBOX"/>
    <property type="match status" value="1"/>
</dbReference>
<dbReference type="Pfam" id="PF12937">
    <property type="entry name" value="F-box-like"/>
    <property type="match status" value="1"/>
</dbReference>
<dbReference type="SUPFAM" id="SSF81383">
    <property type="entry name" value="F-box domain"/>
    <property type="match status" value="1"/>
</dbReference>
<dbReference type="PANTHER" id="PTHR46857">
    <property type="entry name" value="EPITHELIAL CELL-TRANSFORMING SEQUENCE 2 ONCOGENE-LIKE"/>
    <property type="match status" value="1"/>
</dbReference>
<accession>A0AAD9Q327</accession>
<dbReference type="Gene3D" id="1.20.1280.50">
    <property type="match status" value="1"/>
</dbReference>
<feature type="domain" description="F-box" evidence="2">
    <location>
        <begin position="166"/>
        <end position="212"/>
    </location>
</feature>
<feature type="compositionally biased region" description="Basic and acidic residues" evidence="1">
    <location>
        <begin position="291"/>
        <end position="303"/>
    </location>
</feature>
<dbReference type="InterPro" id="IPR001810">
    <property type="entry name" value="F-box_dom"/>
</dbReference>
<evidence type="ECO:0000256" key="1">
    <source>
        <dbReference type="SAM" id="MobiDB-lite"/>
    </source>
</evidence>
<organism evidence="3 4">
    <name type="scientific">Acropora cervicornis</name>
    <name type="common">Staghorn coral</name>
    <dbReference type="NCBI Taxonomy" id="6130"/>
    <lineage>
        <taxon>Eukaryota</taxon>
        <taxon>Metazoa</taxon>
        <taxon>Cnidaria</taxon>
        <taxon>Anthozoa</taxon>
        <taxon>Hexacorallia</taxon>
        <taxon>Scleractinia</taxon>
        <taxon>Astrocoeniina</taxon>
        <taxon>Acroporidae</taxon>
        <taxon>Acropora</taxon>
    </lineage>
</organism>
<evidence type="ECO:0000313" key="3">
    <source>
        <dbReference type="EMBL" id="KAK2553465.1"/>
    </source>
</evidence>
<dbReference type="EMBL" id="JARQWQ010000077">
    <property type="protein sequence ID" value="KAK2553465.1"/>
    <property type="molecule type" value="Genomic_DNA"/>
</dbReference>
<proteinExistence type="predicted"/>
<dbReference type="AlphaFoldDB" id="A0AAD9Q327"/>
<dbReference type="PANTHER" id="PTHR46857:SF2">
    <property type="entry name" value="F-BOX ONLY PROTEIN 16"/>
    <property type="match status" value="1"/>
</dbReference>
<dbReference type="InterPro" id="IPR036047">
    <property type="entry name" value="F-box-like_dom_sf"/>
</dbReference>
<dbReference type="Proteomes" id="UP001249851">
    <property type="component" value="Unassembled WGS sequence"/>
</dbReference>
<comment type="caution">
    <text evidence="3">The sequence shown here is derived from an EMBL/GenBank/DDBJ whole genome shotgun (WGS) entry which is preliminary data.</text>
</comment>